<dbReference type="Proteomes" id="UP001139462">
    <property type="component" value="Unassembled WGS sequence"/>
</dbReference>
<evidence type="ECO:0000313" key="3">
    <source>
        <dbReference type="Proteomes" id="UP001139462"/>
    </source>
</evidence>
<dbReference type="InterPro" id="IPR014922">
    <property type="entry name" value="YdhG-like"/>
</dbReference>
<feature type="domain" description="YdhG-like" evidence="1">
    <location>
        <begin position="5"/>
        <end position="60"/>
    </location>
</feature>
<sequence length="145" mass="16891">MANFKNHLALWFHQGVFLKDETKTLINAQEGVTKTLRQWRFKEDDKIDSKLIFQYIEEAIENAKAGKEMKPVKKKDVSIPLLLKSALATDKILEKSFYKLTPGRQREYAEYISEAKREATQQKRLDKSSELIKKGVGLHDKYKNC</sequence>
<dbReference type="Pfam" id="PF13376">
    <property type="entry name" value="OmdA"/>
    <property type="match status" value="1"/>
</dbReference>
<dbReference type="AlphaFoldDB" id="A0A9X1U3V9"/>
<dbReference type="EMBL" id="JAIRBB010000002">
    <property type="protein sequence ID" value="MCG2430185.1"/>
    <property type="molecule type" value="Genomic_DNA"/>
</dbReference>
<proteinExistence type="predicted"/>
<evidence type="ECO:0000313" key="2">
    <source>
        <dbReference type="EMBL" id="MCG2430185.1"/>
    </source>
</evidence>
<reference evidence="2" key="1">
    <citation type="submission" date="2021-09" db="EMBL/GenBank/DDBJ databases">
        <title>Genome of Aequorivita sp. strain F64183.</title>
        <authorList>
            <person name="Wang Y."/>
        </authorList>
    </citation>
    <scope>NUCLEOTIDE SEQUENCE</scope>
    <source>
        <strain evidence="2">F64183</strain>
    </source>
</reference>
<gene>
    <name evidence="2" type="ORF">K8344_03560</name>
</gene>
<keyword evidence="3" id="KW-1185">Reference proteome</keyword>
<protein>
    <submittedName>
        <fullName evidence="2">YdeI/OmpD-associated family protein</fullName>
    </submittedName>
</protein>
<accession>A0A9X1U3V9</accession>
<dbReference type="SUPFAM" id="SSF159888">
    <property type="entry name" value="YdhG-like"/>
    <property type="match status" value="1"/>
</dbReference>
<evidence type="ECO:0000259" key="1">
    <source>
        <dbReference type="Pfam" id="PF08818"/>
    </source>
</evidence>
<organism evidence="2 3">
    <name type="scientific">Aequorivita xiaoshiensis</name>
    <dbReference type="NCBI Taxonomy" id="2874476"/>
    <lineage>
        <taxon>Bacteria</taxon>
        <taxon>Pseudomonadati</taxon>
        <taxon>Bacteroidota</taxon>
        <taxon>Flavobacteriia</taxon>
        <taxon>Flavobacteriales</taxon>
        <taxon>Flavobacteriaceae</taxon>
        <taxon>Aequorivita</taxon>
    </lineage>
</organism>
<comment type="caution">
    <text evidence="2">The sequence shown here is derived from an EMBL/GenBank/DDBJ whole genome shotgun (WGS) entry which is preliminary data.</text>
</comment>
<dbReference type="Pfam" id="PF08818">
    <property type="entry name" value="DUF1801"/>
    <property type="match status" value="1"/>
</dbReference>
<name>A0A9X1U3V9_9FLAO</name>